<protein>
    <submittedName>
        <fullName evidence="2">Uncharacterized protein</fullName>
    </submittedName>
</protein>
<organism evidence="2">
    <name type="scientific">marine metagenome</name>
    <dbReference type="NCBI Taxonomy" id="408172"/>
    <lineage>
        <taxon>unclassified sequences</taxon>
        <taxon>metagenomes</taxon>
        <taxon>ecological metagenomes</taxon>
    </lineage>
</organism>
<reference evidence="2" key="1">
    <citation type="submission" date="2018-05" db="EMBL/GenBank/DDBJ databases">
        <authorList>
            <person name="Lanie J.A."/>
            <person name="Ng W.-L."/>
            <person name="Kazmierczak K.M."/>
            <person name="Andrzejewski T.M."/>
            <person name="Davidsen T.M."/>
            <person name="Wayne K.J."/>
            <person name="Tettelin H."/>
            <person name="Glass J.I."/>
            <person name="Rusch D."/>
            <person name="Podicherti R."/>
            <person name="Tsui H.-C.T."/>
            <person name="Winkler M.E."/>
        </authorList>
    </citation>
    <scope>NUCLEOTIDE SEQUENCE</scope>
</reference>
<evidence type="ECO:0000313" key="2">
    <source>
        <dbReference type="EMBL" id="SUZ81800.1"/>
    </source>
</evidence>
<dbReference type="EMBL" id="UINC01001482">
    <property type="protein sequence ID" value="SUZ81800.1"/>
    <property type="molecule type" value="Genomic_DNA"/>
</dbReference>
<feature type="region of interest" description="Disordered" evidence="1">
    <location>
        <begin position="1"/>
        <end position="27"/>
    </location>
</feature>
<sequence>MAQVTLHLTVLHRARSNPDQEQVGEVP</sequence>
<accession>A0A381QRQ1</accession>
<dbReference type="AlphaFoldDB" id="A0A381QRQ1"/>
<evidence type="ECO:0000256" key="1">
    <source>
        <dbReference type="SAM" id="MobiDB-lite"/>
    </source>
</evidence>
<name>A0A381QRQ1_9ZZZZ</name>
<proteinExistence type="predicted"/>
<gene>
    <name evidence="2" type="ORF">METZ01_LOCUS34654</name>
</gene>